<feature type="transmembrane region" description="Helical" evidence="8">
    <location>
        <begin position="353"/>
        <end position="382"/>
    </location>
</feature>
<feature type="transmembrane region" description="Helical" evidence="8">
    <location>
        <begin position="497"/>
        <end position="518"/>
    </location>
</feature>
<dbReference type="PANTHER" id="PTHR43243">
    <property type="entry name" value="INNER MEMBRANE TRANSPORTER YGJI-RELATED"/>
    <property type="match status" value="1"/>
</dbReference>
<dbReference type="Pfam" id="PF13906">
    <property type="entry name" value="AA_permease_C"/>
    <property type="match status" value="2"/>
</dbReference>
<feature type="transmembrane region" description="Helical" evidence="8">
    <location>
        <begin position="861"/>
        <end position="878"/>
    </location>
</feature>
<dbReference type="Proteomes" id="UP000813462">
    <property type="component" value="Unassembled WGS sequence"/>
</dbReference>
<evidence type="ECO:0000256" key="8">
    <source>
        <dbReference type="SAM" id="Phobius"/>
    </source>
</evidence>
<feature type="transmembrane region" description="Helical" evidence="8">
    <location>
        <begin position="806"/>
        <end position="827"/>
    </location>
</feature>
<dbReference type="GO" id="GO:0005313">
    <property type="term" value="F:L-glutamate transmembrane transporter activity"/>
    <property type="evidence" value="ECO:0007669"/>
    <property type="project" value="TreeGrafter"/>
</dbReference>
<keyword evidence="7 8" id="KW-0472">Membrane</keyword>
<evidence type="ECO:0000256" key="7">
    <source>
        <dbReference type="ARBA" id="ARBA00023136"/>
    </source>
</evidence>
<dbReference type="Pfam" id="PF13520">
    <property type="entry name" value="AA_permease_2"/>
    <property type="match status" value="2"/>
</dbReference>
<feature type="transmembrane region" description="Helical" evidence="8">
    <location>
        <begin position="924"/>
        <end position="944"/>
    </location>
</feature>
<feature type="transmembrane region" description="Helical" evidence="8">
    <location>
        <begin position="735"/>
        <end position="754"/>
    </location>
</feature>
<protein>
    <recommendedName>
        <fullName evidence="9">Cationic amino acid transporter C-terminal domain-containing protein</fullName>
    </recommendedName>
</protein>
<dbReference type="PANTHER" id="PTHR43243:SF1">
    <property type="entry name" value="CATIONIC AMINO ACID TRANSPORTER 1"/>
    <property type="match status" value="1"/>
</dbReference>
<feature type="transmembrane region" description="Helical" evidence="8">
    <location>
        <begin position="1082"/>
        <end position="1102"/>
    </location>
</feature>
<keyword evidence="6 8" id="KW-1133">Transmembrane helix</keyword>
<feature type="transmembrane region" description="Helical" evidence="8">
    <location>
        <begin position="152"/>
        <end position="170"/>
    </location>
</feature>
<name>A0A978VY06_ZIZJJ</name>
<feature type="transmembrane region" description="Helical" evidence="8">
    <location>
        <begin position="525"/>
        <end position="546"/>
    </location>
</feature>
<dbReference type="GO" id="GO:0015189">
    <property type="term" value="F:L-lysine transmembrane transporter activity"/>
    <property type="evidence" value="ECO:0007669"/>
    <property type="project" value="TreeGrafter"/>
</dbReference>
<feature type="transmembrane region" description="Helical" evidence="8">
    <location>
        <begin position="268"/>
        <end position="288"/>
    </location>
</feature>
<gene>
    <name evidence="10" type="ORF">FEM48_Zijuj01G0001900</name>
</gene>
<feature type="transmembrane region" description="Helical" evidence="8">
    <location>
        <begin position="109"/>
        <end position="131"/>
    </location>
</feature>
<feature type="transmembrane region" description="Helical" evidence="8">
    <location>
        <begin position="956"/>
        <end position="982"/>
    </location>
</feature>
<evidence type="ECO:0000256" key="4">
    <source>
        <dbReference type="ARBA" id="ARBA00022692"/>
    </source>
</evidence>
<comment type="caution">
    <text evidence="10">The sequence shown here is derived from an EMBL/GenBank/DDBJ whole genome shotgun (WGS) entry which is preliminary data.</text>
</comment>
<evidence type="ECO:0000313" key="10">
    <source>
        <dbReference type="EMBL" id="KAH7544590.1"/>
    </source>
</evidence>
<feature type="transmembrane region" description="Helical" evidence="8">
    <location>
        <begin position="1140"/>
        <end position="1160"/>
    </location>
</feature>
<feature type="transmembrane region" description="Helical" evidence="8">
    <location>
        <begin position="207"/>
        <end position="224"/>
    </location>
</feature>
<feature type="transmembrane region" description="Helical" evidence="8">
    <location>
        <begin position="1114"/>
        <end position="1134"/>
    </location>
</feature>
<proteinExistence type="inferred from homology"/>
<evidence type="ECO:0000313" key="11">
    <source>
        <dbReference type="Proteomes" id="UP000813462"/>
    </source>
</evidence>
<dbReference type="InterPro" id="IPR029485">
    <property type="entry name" value="CAT_C"/>
</dbReference>
<evidence type="ECO:0000256" key="6">
    <source>
        <dbReference type="ARBA" id="ARBA00022989"/>
    </source>
</evidence>
<feature type="transmembrane region" description="Helical" evidence="8">
    <location>
        <begin position="236"/>
        <end position="256"/>
    </location>
</feature>
<dbReference type="AlphaFoldDB" id="A0A978VY06"/>
<dbReference type="FunFam" id="1.20.1740.10:FF:000035">
    <property type="entry name" value="Cationic amino acid transporter 5"/>
    <property type="match status" value="2"/>
</dbReference>
<accession>A0A978VY06</accession>
<dbReference type="InterPro" id="IPR002293">
    <property type="entry name" value="AA/rel_permease1"/>
</dbReference>
<keyword evidence="4 8" id="KW-0812">Transmembrane</keyword>
<feature type="transmembrane region" description="Helical" evidence="8">
    <location>
        <begin position="1002"/>
        <end position="1031"/>
    </location>
</feature>
<comment type="similarity">
    <text evidence="2">Belongs to the amino acid-polyamine-organocation (APC) superfamily. Cationic amino acid transporter (CAT) (TC 2.A.3.3) family.</text>
</comment>
<feature type="transmembrane region" description="Helical" evidence="8">
    <location>
        <begin position="309"/>
        <end position="333"/>
    </location>
</feature>
<feature type="transmembrane region" description="Helical" evidence="8">
    <location>
        <begin position="430"/>
        <end position="453"/>
    </location>
</feature>
<keyword evidence="5" id="KW-0029">Amino-acid transport</keyword>
<keyword evidence="3" id="KW-0813">Transport</keyword>
<feature type="transmembrane region" description="Helical" evidence="8">
    <location>
        <begin position="81"/>
        <end position="103"/>
    </location>
</feature>
<dbReference type="Gene3D" id="1.20.1740.10">
    <property type="entry name" value="Amino acid/polyamine transporter I"/>
    <property type="match status" value="2"/>
</dbReference>
<feature type="transmembrane region" description="Helical" evidence="8">
    <location>
        <begin position="766"/>
        <end position="785"/>
    </location>
</feature>
<evidence type="ECO:0000256" key="3">
    <source>
        <dbReference type="ARBA" id="ARBA00022448"/>
    </source>
</evidence>
<feature type="transmembrane region" description="Helical" evidence="8">
    <location>
        <begin position="885"/>
        <end position="904"/>
    </location>
</feature>
<feature type="transmembrane region" description="Helical" evidence="8">
    <location>
        <begin position="558"/>
        <end position="578"/>
    </location>
</feature>
<organism evidence="10 11">
    <name type="scientific">Ziziphus jujuba var. spinosa</name>
    <dbReference type="NCBI Taxonomy" id="714518"/>
    <lineage>
        <taxon>Eukaryota</taxon>
        <taxon>Viridiplantae</taxon>
        <taxon>Streptophyta</taxon>
        <taxon>Embryophyta</taxon>
        <taxon>Tracheophyta</taxon>
        <taxon>Spermatophyta</taxon>
        <taxon>Magnoliopsida</taxon>
        <taxon>eudicotyledons</taxon>
        <taxon>Gunneridae</taxon>
        <taxon>Pentapetalae</taxon>
        <taxon>rosids</taxon>
        <taxon>fabids</taxon>
        <taxon>Rosales</taxon>
        <taxon>Rhamnaceae</taxon>
        <taxon>Paliureae</taxon>
        <taxon>Ziziphus</taxon>
    </lineage>
</organism>
<reference evidence="10" key="1">
    <citation type="journal article" date="2021" name="Front. Plant Sci.">
        <title>Chromosome-Scale Genome Assembly for Chinese Sour Jujube and Insights Into Its Genome Evolution and Domestication Signature.</title>
        <authorList>
            <person name="Shen L.-Y."/>
            <person name="Luo H."/>
            <person name="Wang X.-L."/>
            <person name="Wang X.-M."/>
            <person name="Qiu X.-J."/>
            <person name="Liu H."/>
            <person name="Zhou S.-S."/>
            <person name="Jia K.-H."/>
            <person name="Nie S."/>
            <person name="Bao Y.-T."/>
            <person name="Zhang R.-G."/>
            <person name="Yun Q.-Z."/>
            <person name="Chai Y.-H."/>
            <person name="Lu J.-Y."/>
            <person name="Li Y."/>
            <person name="Zhao S.-W."/>
            <person name="Mao J.-F."/>
            <person name="Jia S.-G."/>
            <person name="Mao Y.-M."/>
        </authorList>
    </citation>
    <scope>NUCLEOTIDE SEQUENCE</scope>
    <source>
        <strain evidence="10">AT0</strain>
        <tissue evidence="10">Leaf</tissue>
    </source>
</reference>
<feature type="transmembrane region" description="Helical" evidence="8">
    <location>
        <begin position="1172"/>
        <end position="1192"/>
    </location>
</feature>
<feature type="transmembrane region" description="Helical" evidence="8">
    <location>
        <begin position="403"/>
        <end position="424"/>
    </location>
</feature>
<dbReference type="EMBL" id="JAEACU010000001">
    <property type="protein sequence ID" value="KAH7544590.1"/>
    <property type="molecule type" value="Genomic_DNA"/>
</dbReference>
<evidence type="ECO:0000256" key="2">
    <source>
        <dbReference type="ARBA" id="ARBA00008572"/>
    </source>
</evidence>
<evidence type="ECO:0000256" key="5">
    <source>
        <dbReference type="ARBA" id="ARBA00022970"/>
    </source>
</evidence>
<evidence type="ECO:0000259" key="9">
    <source>
        <dbReference type="Pfam" id="PF13906"/>
    </source>
</evidence>
<feature type="transmembrane region" description="Helical" evidence="8">
    <location>
        <begin position="465"/>
        <end position="485"/>
    </location>
</feature>
<feature type="domain" description="Cationic amino acid transporter C-terminal" evidence="9">
    <location>
        <begin position="1169"/>
        <end position="1219"/>
    </location>
</feature>
<feature type="transmembrane region" description="Helical" evidence="8">
    <location>
        <begin position="1198"/>
        <end position="1220"/>
    </location>
</feature>
<comment type="subcellular location">
    <subcellularLocation>
        <location evidence="1">Membrane</location>
        <topology evidence="1">Multi-pass membrane protein</topology>
    </subcellularLocation>
</comment>
<feature type="transmembrane region" description="Helical" evidence="8">
    <location>
        <begin position="1052"/>
        <end position="1070"/>
    </location>
</feature>
<feature type="domain" description="Cationic amino acid transporter C-terminal" evidence="9">
    <location>
        <begin position="527"/>
        <end position="577"/>
    </location>
</feature>
<evidence type="ECO:0000256" key="1">
    <source>
        <dbReference type="ARBA" id="ARBA00004141"/>
    </source>
</evidence>
<dbReference type="GO" id="GO:0005886">
    <property type="term" value="C:plasma membrane"/>
    <property type="evidence" value="ECO:0007669"/>
    <property type="project" value="TreeGrafter"/>
</dbReference>
<sequence>MTIYHHNINNNKDGGGGMKWSHIRNTFLPEESFRSWGNYARALKDTPFRFKDRLLARSSDTTELLEMKALSRHDMKKSLNWWDLLWFGIGAVIGSNVFILTGLEAKYHVGPAVVIAYFFSGVSAMLSVFCYTEFAVDIPVAGSSFAYLRVELGDFISFIAAGNILLEYVVGGPAFARAWTYYFAALCNHKPDDFRITVDALPEDYNHLDPIAVLVLLFISLLTLTTTKGSSRLNSIASIFHLLAILVIIVAGLVNANPKNYTPFTVPFGAGGGIFRASKVVFFSYVGFEAVPTMAEETENPGRDIPIGLIGSMFIATCLYCLLAITLCLMQPYNQINTNDPFSLAFETVGMGWAKYLIAAAALKGITSVLLVAALGQARYLTHIARTQMMPSWLARVNERTGTPVNATLTMLTANAFIALFTSLDDLSNLLSIATLFIFMLVAVALLIRRYFVAGVTTKLDRIKLIVCLVLILGSSSTASATYWGLNNQNENGGGCWIGYVVSMPFWLIGTVGLWVFVPQARSPKLWGVPLVPWLPSASIGINIFFLGSVDVNSFIRFAVRTGIVLVYYLLVGVHASFDKAKEYEKKRIKELHHDTNPFEKNLQQLPPVVPLVFSPPIHNKSKNRQDTFSHLSLQPESLKRIFIYKYKIKIKMGRTEEGDGGIVIRGRRLFRCSKDDFLPEESFKSWGNYARALKDTPFRLKDRLLTRSLDITELVEVKARSHNDMKKKLNWWDLMWFGIGAVIGAGIFVLTGIQTKEVAGPAVVLSYAVAAVSAMLSVFCYTEFAVEIPVAGGSFAYLRVELGDFMAFIAAGNILLECLIGGAAVARSWTSYFATLCNQKPADFRIVVSSLPKDYNQLDPIAVVVLMVTCALAVASIKGSSRFNYVASIVHVLVILFIIVAGLSKADPNNYTPFAPFGTRGIFKASAVLFFAYGGFDGIATMAEETKNPGRDIPIGLVGSMAIIALLYCLLAVTLCLMQPYQQVDENAPFSVAFEAVGMGWAKYIVAAGALKGMTSVLLVGAVSQGRYLTHIARTHMMPPWLAHVHERTGTPINASVVLAAATAVIALFTDLDILSDLLSISTLFIFMLVSLALLVRRYYATGVSTHADRLKLVACLVLIIGSSVATSVYWGLSDDGWIGYAGALPFWLLGNTGLWLFVPQARFPKVWGVPLVPWLPSASIGINIFLIGSIDKASFVRFAVWTVIILIYYLFVGLHASFDIAKESESHQNQNDATTQLEIKDQPAGVLVP</sequence>